<dbReference type="Proteomes" id="UP000470404">
    <property type="component" value="Unassembled WGS sequence"/>
</dbReference>
<dbReference type="RefSeq" id="WP_067595720.1">
    <property type="nucleotide sequence ID" value="NZ_JAAGNC010000177.1"/>
</dbReference>
<name>A0ABX0BZ44_9PSEU</name>
<dbReference type="SUPFAM" id="SSF100950">
    <property type="entry name" value="NagB/RpiA/CoA transferase-like"/>
    <property type="match status" value="1"/>
</dbReference>
<dbReference type="Gene3D" id="3.40.50.10420">
    <property type="entry name" value="NagB/RpiA/CoA transferase-like"/>
    <property type="match status" value="1"/>
</dbReference>
<dbReference type="InterPro" id="IPR002698">
    <property type="entry name" value="FTHF_cligase"/>
</dbReference>
<dbReference type="EMBL" id="JAAGNC010000177">
    <property type="protein sequence ID" value="NEC60756.1"/>
    <property type="molecule type" value="Genomic_DNA"/>
</dbReference>
<dbReference type="InterPro" id="IPR024185">
    <property type="entry name" value="FTHF_cligase-like_sf"/>
</dbReference>
<organism evidence="1 2">
    <name type="scientific">Amycolatopsis rubida</name>
    <dbReference type="NCBI Taxonomy" id="112413"/>
    <lineage>
        <taxon>Bacteria</taxon>
        <taxon>Bacillati</taxon>
        <taxon>Actinomycetota</taxon>
        <taxon>Actinomycetes</taxon>
        <taxon>Pseudonocardiales</taxon>
        <taxon>Pseudonocardiaceae</taxon>
        <taxon>Amycolatopsis</taxon>
    </lineage>
</organism>
<dbReference type="PANTHER" id="PTHR13017:SF0">
    <property type="entry name" value="METHENYLTETRAHYDROFOLATE SYNTHASE DOMAIN-CONTAINING PROTEIN"/>
    <property type="match status" value="1"/>
</dbReference>
<dbReference type="Pfam" id="PF01812">
    <property type="entry name" value="5-FTHF_cyc-lig"/>
    <property type="match status" value="1"/>
</dbReference>
<proteinExistence type="predicted"/>
<gene>
    <name evidence="1" type="ORF">G3I59_35490</name>
</gene>
<evidence type="ECO:0000313" key="2">
    <source>
        <dbReference type="Proteomes" id="UP000470404"/>
    </source>
</evidence>
<keyword evidence="2" id="KW-1185">Reference proteome</keyword>
<evidence type="ECO:0000313" key="1">
    <source>
        <dbReference type="EMBL" id="NEC60756.1"/>
    </source>
</evidence>
<reference evidence="1 2" key="1">
    <citation type="submission" date="2020-01" db="EMBL/GenBank/DDBJ databases">
        <title>Insect and environment-associated Actinomycetes.</title>
        <authorList>
            <person name="Currrie C."/>
            <person name="Chevrette M."/>
            <person name="Carlson C."/>
            <person name="Stubbendieck R."/>
            <person name="Wendt-Pienkowski E."/>
        </authorList>
    </citation>
    <scope>NUCLEOTIDE SEQUENCE [LARGE SCALE GENOMIC DNA]</scope>
    <source>
        <strain evidence="1 2">SID8386</strain>
    </source>
</reference>
<protein>
    <submittedName>
        <fullName evidence="1">5-formyltetrahydrofolate cyclo-ligase</fullName>
    </submittedName>
</protein>
<comment type="caution">
    <text evidence="1">The sequence shown here is derived from an EMBL/GenBank/DDBJ whole genome shotgun (WGS) entry which is preliminary data.</text>
</comment>
<dbReference type="InterPro" id="IPR037171">
    <property type="entry name" value="NagB/RpiA_transferase-like"/>
</dbReference>
<dbReference type="PANTHER" id="PTHR13017">
    <property type="entry name" value="5-FORMYLTETRAHYDROFOLATE CYCLO-LIGASE-RELATED"/>
    <property type="match status" value="1"/>
</dbReference>
<sequence>MQIDEAKRAARERVWALLDAEAVDPKGAAGRIPSFTGAEAAAQRLAALDVWRDARVLKSNPDRAQLPVREAALRDGKTVYMAVPAMASPDPFYALDPAKVGVEAARSKYAAGVAPTVGPGRMEPIDLVVCGTVAVDRRGARVGKGGGYSDLEIALLTEAGLIGPRTTIVTTVHELQVVDADLPETDHDFSVDIIVTPDQVIYCEARTRPAGIVWNHLSREKIRAIPALSAHAEAQYPDDRSEEKT</sequence>
<accession>A0ABX0BZ44</accession>